<evidence type="ECO:0000256" key="1">
    <source>
        <dbReference type="SAM" id="MobiDB-lite"/>
    </source>
</evidence>
<dbReference type="Proteomes" id="UP000054845">
    <property type="component" value="Unassembled WGS sequence"/>
</dbReference>
<name>A0A0P1BKP4_9BASI</name>
<accession>A0A0P1BKP4</accession>
<protein>
    <submittedName>
        <fullName evidence="2">4E-BINDING PROTEIN THOR</fullName>
    </submittedName>
</protein>
<organism evidence="2 3">
    <name type="scientific">Ceraceosorus bombacis</name>
    <dbReference type="NCBI Taxonomy" id="401625"/>
    <lineage>
        <taxon>Eukaryota</taxon>
        <taxon>Fungi</taxon>
        <taxon>Dikarya</taxon>
        <taxon>Basidiomycota</taxon>
        <taxon>Ustilaginomycotina</taxon>
        <taxon>Exobasidiomycetes</taxon>
        <taxon>Ceraceosorales</taxon>
        <taxon>Ceraceosoraceae</taxon>
        <taxon>Ceraceosorus</taxon>
    </lineage>
</organism>
<feature type="compositionally biased region" description="Low complexity" evidence="1">
    <location>
        <begin position="162"/>
        <end position="178"/>
    </location>
</feature>
<dbReference type="Pfam" id="PF05456">
    <property type="entry name" value="eIF_4EBP"/>
    <property type="match status" value="1"/>
</dbReference>
<dbReference type="STRING" id="401625.A0A0P1BKP4"/>
<dbReference type="OrthoDB" id="19729at2759"/>
<dbReference type="GO" id="GO:0045947">
    <property type="term" value="P:negative regulation of translational initiation"/>
    <property type="evidence" value="ECO:0007669"/>
    <property type="project" value="InterPro"/>
</dbReference>
<evidence type="ECO:0000313" key="2">
    <source>
        <dbReference type="EMBL" id="CEH16904.1"/>
    </source>
</evidence>
<reference evidence="2 3" key="1">
    <citation type="submission" date="2014-09" db="EMBL/GenBank/DDBJ databases">
        <authorList>
            <person name="Magalhaes I.L.F."/>
            <person name="Oliveira U."/>
            <person name="Santos F.R."/>
            <person name="Vidigal T.H.D.A."/>
            <person name="Brescovit A.D."/>
            <person name="Santos A.J."/>
        </authorList>
    </citation>
    <scope>NUCLEOTIDE SEQUENCE [LARGE SCALE GENOMIC DNA]</scope>
</reference>
<keyword evidence="3" id="KW-1185">Reference proteome</keyword>
<proteinExistence type="predicted"/>
<feature type="region of interest" description="Disordered" evidence="1">
    <location>
        <begin position="135"/>
        <end position="310"/>
    </location>
</feature>
<feature type="region of interest" description="Disordered" evidence="1">
    <location>
        <begin position="63"/>
        <end position="85"/>
    </location>
</feature>
<dbReference type="EMBL" id="CCYA01000253">
    <property type="protein sequence ID" value="CEH16904.1"/>
    <property type="molecule type" value="Genomic_DNA"/>
</dbReference>
<feature type="compositionally biased region" description="Low complexity" evidence="1">
    <location>
        <begin position="246"/>
        <end position="261"/>
    </location>
</feature>
<feature type="compositionally biased region" description="Polar residues" evidence="1">
    <location>
        <begin position="194"/>
        <end position="220"/>
    </location>
</feature>
<dbReference type="InterPro" id="IPR008606">
    <property type="entry name" value="EIF4EBP"/>
</dbReference>
<feature type="compositionally biased region" description="Basic and acidic residues" evidence="1">
    <location>
        <begin position="298"/>
        <end position="310"/>
    </location>
</feature>
<sequence>MSASPMTISARRPSPATNHETRGGAASLSSASARAPRGADLYGTTPGGSRLVYSREQLLQLASSPLSASPPKGLGPNGIPAEISRSPEKSYYTYGSSYGSQAGQVDRASVIETNGTGTIDSGSGAVRSIFGRTPENFDVSSSKRAHQNHSHSAQVASTTFRSSTAPGSSFATAATGAGQDHTNKGGAIRGFAPSSPSAIRTRSPSTSFNINTTSPSSNAAAGSPITARSGAPRSPGSAFTFSGPVSPTQNTSSASSSKAGGARTGHGRPRDSSSASPSREKGTVIDSATPAAAAARETNTHNDEHFHMDL</sequence>
<dbReference type="AlphaFoldDB" id="A0A0P1BKP4"/>
<evidence type="ECO:0000313" key="3">
    <source>
        <dbReference type="Proteomes" id="UP000054845"/>
    </source>
</evidence>
<feature type="compositionally biased region" description="Polar residues" evidence="1">
    <location>
        <begin position="150"/>
        <end position="161"/>
    </location>
</feature>
<feature type="region of interest" description="Disordered" evidence="1">
    <location>
        <begin position="1"/>
        <end position="49"/>
    </location>
</feature>
<dbReference type="GO" id="GO:0008190">
    <property type="term" value="F:eukaryotic initiation factor 4E binding"/>
    <property type="evidence" value="ECO:0007669"/>
    <property type="project" value="InterPro"/>
</dbReference>
<feature type="compositionally biased region" description="Low complexity" evidence="1">
    <location>
        <begin position="23"/>
        <end position="39"/>
    </location>
</feature>